<name>A0A841KYM0_9FIRM</name>
<accession>A0A841KYM0</accession>
<evidence type="ECO:0000313" key="2">
    <source>
        <dbReference type="Proteomes" id="UP000579281"/>
    </source>
</evidence>
<sequence>MLGFEAYEVEYFNCRSDRSAFHQHFSIHEHVYFLCEMGNMKDA</sequence>
<comment type="caution">
    <text evidence="1">The sequence shown here is derived from an EMBL/GenBank/DDBJ whole genome shotgun (WGS) entry which is preliminary data.</text>
</comment>
<organism evidence="1 2">
    <name type="scientific">Anaerosolibacter carboniphilus</name>
    <dbReference type="NCBI Taxonomy" id="1417629"/>
    <lineage>
        <taxon>Bacteria</taxon>
        <taxon>Bacillati</taxon>
        <taxon>Bacillota</taxon>
        <taxon>Clostridia</taxon>
        <taxon>Peptostreptococcales</taxon>
        <taxon>Thermotaleaceae</taxon>
        <taxon>Anaerosolibacter</taxon>
    </lineage>
</organism>
<reference evidence="1 2" key="1">
    <citation type="submission" date="2020-08" db="EMBL/GenBank/DDBJ databases">
        <title>Genomic Encyclopedia of Type Strains, Phase IV (KMG-IV): sequencing the most valuable type-strain genomes for metagenomic binning, comparative biology and taxonomic classification.</title>
        <authorList>
            <person name="Goeker M."/>
        </authorList>
    </citation>
    <scope>NUCLEOTIDE SEQUENCE [LARGE SCALE GENOMIC DNA]</scope>
    <source>
        <strain evidence="1 2">DSM 103526</strain>
    </source>
</reference>
<gene>
    <name evidence="1" type="ORF">HNQ80_004597</name>
</gene>
<dbReference type="AlphaFoldDB" id="A0A841KYM0"/>
<dbReference type="EMBL" id="JACHEN010000038">
    <property type="protein sequence ID" value="MBB6218433.1"/>
    <property type="molecule type" value="Genomic_DNA"/>
</dbReference>
<dbReference type="Proteomes" id="UP000579281">
    <property type="component" value="Unassembled WGS sequence"/>
</dbReference>
<evidence type="ECO:0000313" key="1">
    <source>
        <dbReference type="EMBL" id="MBB6218433.1"/>
    </source>
</evidence>
<protein>
    <submittedName>
        <fullName evidence="1">Uncharacterized protein</fullName>
    </submittedName>
</protein>
<proteinExistence type="predicted"/>
<keyword evidence="2" id="KW-1185">Reference proteome</keyword>